<accession>A0A1G9F9A7</accession>
<sequence>MFETINYKIEKNVATIMLNRPDSGNSLVPESFDELIEAIKKADKDEQVKVIVLTGAGKFFCTGGDIKTFGQLLLNEQPIPYEDVRKTGDLIGSILKNSKPVIAAVNGKAAGAGLGLIMACDFIIMEESAELYTAFIQMAFPGDTGLAYLLQQSIGVHRAKRHMMLNKPINASLGVEYGLVYDVASSENFNNVVNSLTSKLVKSPTIAIGRQKRLFEEMLYPKINETNKIEAEEMHNASKHPEHYEAVQAYLEKREPRF</sequence>
<gene>
    <name evidence="3" type="ORF">SAMN04488098_10747</name>
</gene>
<name>A0A1G9F9A7_9LACT</name>
<dbReference type="Pfam" id="PF00378">
    <property type="entry name" value="ECH_1"/>
    <property type="match status" value="1"/>
</dbReference>
<dbReference type="Gene3D" id="3.90.226.10">
    <property type="entry name" value="2-enoyl-CoA Hydratase, Chain A, domain 1"/>
    <property type="match status" value="1"/>
</dbReference>
<reference evidence="4" key="1">
    <citation type="submission" date="2016-10" db="EMBL/GenBank/DDBJ databases">
        <authorList>
            <person name="Varghese N."/>
            <person name="Submissions S."/>
        </authorList>
    </citation>
    <scope>NUCLEOTIDE SEQUENCE [LARGE SCALE GENOMIC DNA]</scope>
    <source>
        <strain evidence="4">DSM 19181</strain>
    </source>
</reference>
<dbReference type="InterPro" id="IPR001753">
    <property type="entry name" value="Enoyl-CoA_hydra/iso"/>
</dbReference>
<evidence type="ECO:0000256" key="2">
    <source>
        <dbReference type="RuleBase" id="RU003707"/>
    </source>
</evidence>
<dbReference type="Proteomes" id="UP000199433">
    <property type="component" value="Unassembled WGS sequence"/>
</dbReference>
<evidence type="ECO:0000313" key="3">
    <source>
        <dbReference type="EMBL" id="SDK84908.1"/>
    </source>
</evidence>
<protein>
    <submittedName>
        <fullName evidence="3">2-(1,2-epoxy-1,2-dihydrophenyl)acetyl-CoA isomerase</fullName>
    </submittedName>
</protein>
<dbReference type="EMBL" id="FNFK01000074">
    <property type="protein sequence ID" value="SDK84908.1"/>
    <property type="molecule type" value="Genomic_DNA"/>
</dbReference>
<dbReference type="GO" id="GO:0016853">
    <property type="term" value="F:isomerase activity"/>
    <property type="evidence" value="ECO:0007669"/>
    <property type="project" value="UniProtKB-KW"/>
</dbReference>
<dbReference type="SUPFAM" id="SSF52096">
    <property type="entry name" value="ClpP/crotonase"/>
    <property type="match status" value="1"/>
</dbReference>
<evidence type="ECO:0000256" key="1">
    <source>
        <dbReference type="ARBA" id="ARBA00005254"/>
    </source>
</evidence>
<dbReference type="STRING" id="426701.SAMN04488098_10747"/>
<dbReference type="CDD" id="cd06558">
    <property type="entry name" value="crotonase-like"/>
    <property type="match status" value="1"/>
</dbReference>
<dbReference type="PANTHER" id="PTHR43802:SF1">
    <property type="entry name" value="IP11341P-RELATED"/>
    <property type="match status" value="1"/>
</dbReference>
<dbReference type="InterPro" id="IPR029045">
    <property type="entry name" value="ClpP/crotonase-like_dom_sf"/>
</dbReference>
<keyword evidence="3" id="KW-0413">Isomerase</keyword>
<dbReference type="OrthoDB" id="9775794at2"/>
<keyword evidence="4" id="KW-1185">Reference proteome</keyword>
<dbReference type="AlphaFoldDB" id="A0A1G9F9A7"/>
<dbReference type="RefSeq" id="WP_091268766.1">
    <property type="nucleotide sequence ID" value="NZ_FNFK01000074.1"/>
</dbReference>
<dbReference type="PROSITE" id="PS00166">
    <property type="entry name" value="ENOYL_COA_HYDRATASE"/>
    <property type="match status" value="1"/>
</dbReference>
<dbReference type="PANTHER" id="PTHR43802">
    <property type="entry name" value="ENOYL-COA HYDRATASE"/>
    <property type="match status" value="1"/>
</dbReference>
<proteinExistence type="inferred from homology"/>
<organism evidence="3 4">
    <name type="scientific">Alkalibacterium thalassium</name>
    <dbReference type="NCBI Taxonomy" id="426701"/>
    <lineage>
        <taxon>Bacteria</taxon>
        <taxon>Bacillati</taxon>
        <taxon>Bacillota</taxon>
        <taxon>Bacilli</taxon>
        <taxon>Lactobacillales</taxon>
        <taxon>Carnobacteriaceae</taxon>
        <taxon>Alkalibacterium</taxon>
    </lineage>
</organism>
<dbReference type="InterPro" id="IPR018376">
    <property type="entry name" value="Enoyl-CoA_hyd/isom_CS"/>
</dbReference>
<evidence type="ECO:0000313" key="4">
    <source>
        <dbReference type="Proteomes" id="UP000199433"/>
    </source>
</evidence>
<comment type="similarity">
    <text evidence="1 2">Belongs to the enoyl-CoA hydratase/isomerase family.</text>
</comment>